<dbReference type="GO" id="GO:0005886">
    <property type="term" value="C:plasma membrane"/>
    <property type="evidence" value="ECO:0007669"/>
    <property type="project" value="UniProtKB-SubCell"/>
</dbReference>
<evidence type="ECO:0000256" key="4">
    <source>
        <dbReference type="ARBA" id="ARBA00022989"/>
    </source>
</evidence>
<evidence type="ECO:0000259" key="8">
    <source>
        <dbReference type="Pfam" id="PF12704"/>
    </source>
</evidence>
<feature type="transmembrane region" description="Helical" evidence="6">
    <location>
        <begin position="444"/>
        <end position="469"/>
    </location>
</feature>
<evidence type="ECO:0000313" key="9">
    <source>
        <dbReference type="EMBL" id="QKJ30090.1"/>
    </source>
</evidence>
<keyword evidence="10" id="KW-1185">Reference proteome</keyword>
<name>A0A7D4QK11_9SPHI</name>
<evidence type="ECO:0000256" key="2">
    <source>
        <dbReference type="ARBA" id="ARBA00022475"/>
    </source>
</evidence>
<feature type="transmembrane region" description="Helical" evidence="6">
    <location>
        <begin position="305"/>
        <end position="326"/>
    </location>
</feature>
<keyword evidence="3 6" id="KW-0812">Transmembrane</keyword>
<comment type="subcellular location">
    <subcellularLocation>
        <location evidence="1">Cell membrane</location>
        <topology evidence="1">Multi-pass membrane protein</topology>
    </subcellularLocation>
</comment>
<evidence type="ECO:0000256" key="3">
    <source>
        <dbReference type="ARBA" id="ARBA00022692"/>
    </source>
</evidence>
<feature type="domain" description="MacB-like periplasmic core" evidence="8">
    <location>
        <begin position="20"/>
        <end position="232"/>
    </location>
</feature>
<accession>A0A7D4QK11</accession>
<dbReference type="KEGG" id="mmab:HQ865_10075"/>
<feature type="transmembrane region" description="Helical" evidence="6">
    <location>
        <begin position="21"/>
        <end position="41"/>
    </location>
</feature>
<feature type="domain" description="MacB-like periplasmic core" evidence="8">
    <location>
        <begin position="549"/>
        <end position="665"/>
    </location>
</feature>
<dbReference type="Pfam" id="PF12704">
    <property type="entry name" value="MacB_PCD"/>
    <property type="match status" value="2"/>
</dbReference>
<reference evidence="9 10" key="1">
    <citation type="submission" date="2020-05" db="EMBL/GenBank/DDBJ databases">
        <title>Mucilaginibacter mali sp. nov.</title>
        <authorList>
            <person name="Kim H.S."/>
            <person name="Lee K.C."/>
            <person name="Suh M.K."/>
            <person name="Kim J.-S."/>
            <person name="Han K.-I."/>
            <person name="Eom M.K."/>
            <person name="Shin Y.K."/>
            <person name="Lee J.-S."/>
        </authorList>
    </citation>
    <scope>NUCLEOTIDE SEQUENCE [LARGE SCALE GENOMIC DNA]</scope>
    <source>
        <strain evidence="9 10">G2-14</strain>
    </source>
</reference>
<dbReference type="Proteomes" id="UP000505355">
    <property type="component" value="Chromosome"/>
</dbReference>
<keyword evidence="2" id="KW-1003">Cell membrane</keyword>
<dbReference type="PANTHER" id="PTHR30572">
    <property type="entry name" value="MEMBRANE COMPONENT OF TRANSPORTER-RELATED"/>
    <property type="match status" value="1"/>
</dbReference>
<dbReference type="PANTHER" id="PTHR30572:SF18">
    <property type="entry name" value="ABC-TYPE MACROLIDE FAMILY EXPORT SYSTEM PERMEASE COMPONENT 2"/>
    <property type="match status" value="1"/>
</dbReference>
<feature type="transmembrane region" description="Helical" evidence="6">
    <location>
        <begin position="785"/>
        <end position="806"/>
    </location>
</feature>
<evidence type="ECO:0000256" key="5">
    <source>
        <dbReference type="ARBA" id="ARBA00023136"/>
    </source>
</evidence>
<dbReference type="InterPro" id="IPR050250">
    <property type="entry name" value="Macrolide_Exporter_MacB"/>
</dbReference>
<feature type="transmembrane region" description="Helical" evidence="6">
    <location>
        <begin position="754"/>
        <end position="773"/>
    </location>
</feature>
<dbReference type="InterPro" id="IPR003838">
    <property type="entry name" value="ABC3_permease_C"/>
</dbReference>
<sequence>MIRNYIKIAWRNLTRNKVSSMINISGLAIGLASVILIGLYIKDEFSYDRFFKDTDRIYRVNLDVKVGNDQAVAGHTPPPAGAALTKTFPEIESYTRIFRPGDEVIHFTIKGQKNSLTEKKLLSVDSNFLQFFDYKLLAGNAATCLQDPNALVLTQKAAKKYFGDADPMGKTLVFDEYKQPFKITGVLQDIPTQSSLQFDVLQSNVGMPPIKRFSWSWVWLQMGTYVKLKAGVPHEIADIKRLEAKFPAMMQEQAASAFIRVGQPLDEMKKKGNHWDLHLQPLKDVHLYSGNIFTRYFEQGDIKNVYIFSAVAVFIMLLACVNFMNLSTAQSGKRGKEVGIRKVLGSPRGQLISQFFAEALVYTAFAAVLALGIVIMALPAFNQLSGKALDLSVFYNLSTWASLLLVIAITGLLAGSYPAFFLTSFNPVQVLKGSGLFKTTGGNFLARNSLVVFQFMVSTFLIICTIVVYKQLMYSHTLDIGLDRQNVVIINNADRLGQSEESMRQEILKMPGIVNATITTGIPSGGSFGDFYTPEIDPGNIKRSENTLPLSSYLVDESFMPTLGMRIVDGRAFSKNYADSASVVLNEAAVKQTGWKNAIGKTLVYPGNANQKFTVVGVVKDFNTESLHAEVTPFALFYTTSKTYRIRSSYILIKVKPDNYSATLNQLQSKWKSFLPDTPFEYSFLDAEFDALYRADQTMGKVFSVFTFLSLTVACLGLLGLAIYTAERRTKEIGIRKVLGASVQNVVQMLSKDFLKLVIIASVIAFPLAWYAMNMWLQDFAYRTAISWWVFALAGGLTVVIALLTVSFQSVKAAVANPVKSLRSE</sequence>
<evidence type="ECO:0000256" key="1">
    <source>
        <dbReference type="ARBA" id="ARBA00004651"/>
    </source>
</evidence>
<proteinExistence type="predicted"/>
<dbReference type="Pfam" id="PF02687">
    <property type="entry name" value="FtsX"/>
    <property type="match status" value="2"/>
</dbReference>
<feature type="transmembrane region" description="Helical" evidence="6">
    <location>
        <begin position="359"/>
        <end position="381"/>
    </location>
</feature>
<dbReference type="GO" id="GO:0022857">
    <property type="term" value="F:transmembrane transporter activity"/>
    <property type="evidence" value="ECO:0007669"/>
    <property type="project" value="TreeGrafter"/>
</dbReference>
<dbReference type="RefSeq" id="WP_173414780.1">
    <property type="nucleotide sequence ID" value="NZ_CP054139.1"/>
</dbReference>
<dbReference type="AlphaFoldDB" id="A0A7D4QK11"/>
<gene>
    <name evidence="9" type="ORF">HQ865_10075</name>
</gene>
<evidence type="ECO:0000313" key="10">
    <source>
        <dbReference type="Proteomes" id="UP000505355"/>
    </source>
</evidence>
<evidence type="ECO:0000256" key="6">
    <source>
        <dbReference type="SAM" id="Phobius"/>
    </source>
</evidence>
<protein>
    <submittedName>
        <fullName evidence="9">ABC transporter permease</fullName>
    </submittedName>
</protein>
<feature type="transmembrane region" description="Helical" evidence="6">
    <location>
        <begin position="401"/>
        <end position="423"/>
    </location>
</feature>
<dbReference type="InterPro" id="IPR025857">
    <property type="entry name" value="MacB_PCD"/>
</dbReference>
<organism evidence="9 10">
    <name type="scientific">Mucilaginibacter mali</name>
    <dbReference type="NCBI Taxonomy" id="2740462"/>
    <lineage>
        <taxon>Bacteria</taxon>
        <taxon>Pseudomonadati</taxon>
        <taxon>Bacteroidota</taxon>
        <taxon>Sphingobacteriia</taxon>
        <taxon>Sphingobacteriales</taxon>
        <taxon>Sphingobacteriaceae</taxon>
        <taxon>Mucilaginibacter</taxon>
    </lineage>
</organism>
<dbReference type="EMBL" id="CP054139">
    <property type="protein sequence ID" value="QKJ30090.1"/>
    <property type="molecule type" value="Genomic_DNA"/>
</dbReference>
<feature type="domain" description="ABC3 transporter permease C-terminal" evidence="7">
    <location>
        <begin position="705"/>
        <end position="814"/>
    </location>
</feature>
<feature type="domain" description="ABC3 transporter permease C-terminal" evidence="7">
    <location>
        <begin position="310"/>
        <end position="427"/>
    </location>
</feature>
<keyword evidence="4 6" id="KW-1133">Transmembrane helix</keyword>
<evidence type="ECO:0000259" key="7">
    <source>
        <dbReference type="Pfam" id="PF02687"/>
    </source>
</evidence>
<feature type="transmembrane region" description="Helical" evidence="6">
    <location>
        <begin position="702"/>
        <end position="726"/>
    </location>
</feature>
<keyword evidence="5 6" id="KW-0472">Membrane</keyword>